<accession>A0AAW2VV85</accession>
<proteinExistence type="predicted"/>
<sequence length="180" mass="21145">MGYTGQKYTWSNHRKAPDTVRVRLDRACATAGWRTLFPSAQVVTEAARGLDHTPLLVALEVGVGHSRAQHRKMFKFEAMWTRLEEREAIIKNQWCNPVEGDIGFWIFQRTRQVRAGLIEWDREYFGLVRRWVKELEEQLAVVSKDPISEKNAGDMLTLRRELEEFLTREEIMWKQRGKAQ</sequence>
<protein>
    <submittedName>
        <fullName evidence="1">Uncharacterized protein</fullName>
    </submittedName>
</protein>
<gene>
    <name evidence="1" type="ORF">Slati_2690700</name>
</gene>
<comment type="caution">
    <text evidence="1">The sequence shown here is derived from an EMBL/GenBank/DDBJ whole genome shotgun (WGS) entry which is preliminary data.</text>
</comment>
<reference evidence="1" key="2">
    <citation type="journal article" date="2024" name="Plant">
        <title>Genomic evolution and insights into agronomic trait innovations of Sesamum species.</title>
        <authorList>
            <person name="Miao H."/>
            <person name="Wang L."/>
            <person name="Qu L."/>
            <person name="Liu H."/>
            <person name="Sun Y."/>
            <person name="Le M."/>
            <person name="Wang Q."/>
            <person name="Wei S."/>
            <person name="Zheng Y."/>
            <person name="Lin W."/>
            <person name="Duan Y."/>
            <person name="Cao H."/>
            <person name="Xiong S."/>
            <person name="Wang X."/>
            <person name="Wei L."/>
            <person name="Li C."/>
            <person name="Ma Q."/>
            <person name="Ju M."/>
            <person name="Zhao R."/>
            <person name="Li G."/>
            <person name="Mu C."/>
            <person name="Tian Q."/>
            <person name="Mei H."/>
            <person name="Zhang T."/>
            <person name="Gao T."/>
            <person name="Zhang H."/>
        </authorList>
    </citation>
    <scope>NUCLEOTIDE SEQUENCE</scope>
    <source>
        <strain evidence="1">KEN1</strain>
    </source>
</reference>
<reference evidence="1" key="1">
    <citation type="submission" date="2020-06" db="EMBL/GenBank/DDBJ databases">
        <authorList>
            <person name="Li T."/>
            <person name="Hu X."/>
            <person name="Zhang T."/>
            <person name="Song X."/>
            <person name="Zhang H."/>
            <person name="Dai N."/>
            <person name="Sheng W."/>
            <person name="Hou X."/>
            <person name="Wei L."/>
        </authorList>
    </citation>
    <scope>NUCLEOTIDE SEQUENCE</scope>
    <source>
        <strain evidence="1">KEN1</strain>
        <tissue evidence="1">Leaf</tissue>
    </source>
</reference>
<name>A0AAW2VV85_9LAMI</name>
<organism evidence="1">
    <name type="scientific">Sesamum latifolium</name>
    <dbReference type="NCBI Taxonomy" id="2727402"/>
    <lineage>
        <taxon>Eukaryota</taxon>
        <taxon>Viridiplantae</taxon>
        <taxon>Streptophyta</taxon>
        <taxon>Embryophyta</taxon>
        <taxon>Tracheophyta</taxon>
        <taxon>Spermatophyta</taxon>
        <taxon>Magnoliopsida</taxon>
        <taxon>eudicotyledons</taxon>
        <taxon>Gunneridae</taxon>
        <taxon>Pentapetalae</taxon>
        <taxon>asterids</taxon>
        <taxon>lamiids</taxon>
        <taxon>Lamiales</taxon>
        <taxon>Pedaliaceae</taxon>
        <taxon>Sesamum</taxon>
    </lineage>
</organism>
<dbReference type="EMBL" id="JACGWN010000009">
    <property type="protein sequence ID" value="KAL0433564.1"/>
    <property type="molecule type" value="Genomic_DNA"/>
</dbReference>
<evidence type="ECO:0000313" key="1">
    <source>
        <dbReference type="EMBL" id="KAL0433564.1"/>
    </source>
</evidence>
<dbReference type="PANTHER" id="PTHR33710:SF62">
    <property type="entry name" value="DUF4283 DOMAIN PROTEIN"/>
    <property type="match status" value="1"/>
</dbReference>
<dbReference type="AlphaFoldDB" id="A0AAW2VV85"/>
<dbReference type="PANTHER" id="PTHR33710">
    <property type="entry name" value="BNAC02G09200D PROTEIN"/>
    <property type="match status" value="1"/>
</dbReference>